<evidence type="ECO:0000313" key="3">
    <source>
        <dbReference type="EMBL" id="ODN41317.1"/>
    </source>
</evidence>
<dbReference type="SUPFAM" id="SSF47598">
    <property type="entry name" value="Ribbon-helix-helix"/>
    <property type="match status" value="1"/>
</dbReference>
<dbReference type="Pfam" id="PF08681">
    <property type="entry name" value="TacA1"/>
    <property type="match status" value="1"/>
</dbReference>
<evidence type="ECO:0000256" key="1">
    <source>
        <dbReference type="ARBA" id="ARBA00022649"/>
    </source>
</evidence>
<reference evidence="3 4" key="1">
    <citation type="submission" date="2016-08" db="EMBL/GenBank/DDBJ databases">
        <title>Draft genome sequence of Candidatus Piscirickettsia litoralis, from seawater.</title>
        <authorList>
            <person name="Wan X."/>
            <person name="Lee A.J."/>
            <person name="Hou S."/>
            <person name="Donachie S.P."/>
        </authorList>
    </citation>
    <scope>NUCLEOTIDE SEQUENCE [LARGE SCALE GENOMIC DNA]</scope>
    <source>
        <strain evidence="3 4">Y2</strain>
    </source>
</reference>
<dbReference type="Gene3D" id="1.20.5.780">
    <property type="entry name" value="Single helix bin"/>
    <property type="match status" value="1"/>
</dbReference>
<dbReference type="InterPro" id="IPR010985">
    <property type="entry name" value="Ribbon_hlx_hlx"/>
</dbReference>
<accession>A0ABX2ZZ72</accession>
<comment type="similarity">
    <text evidence="2">Belongs to the TacA antitoxin family.</text>
</comment>
<dbReference type="RefSeq" id="WP_069314306.1">
    <property type="nucleotide sequence ID" value="NZ_MDTU01000004.1"/>
</dbReference>
<dbReference type="InterPro" id="IPR014795">
    <property type="entry name" value="TacA_1-like"/>
</dbReference>
<evidence type="ECO:0000256" key="2">
    <source>
        <dbReference type="ARBA" id="ARBA00049988"/>
    </source>
</evidence>
<name>A0ABX2ZZ72_9GAMM</name>
<keyword evidence="4" id="KW-1185">Reference proteome</keyword>
<dbReference type="EMBL" id="MDTU01000004">
    <property type="protein sequence ID" value="ODN41317.1"/>
    <property type="molecule type" value="Genomic_DNA"/>
</dbReference>
<proteinExistence type="inferred from homology"/>
<evidence type="ECO:0000313" key="4">
    <source>
        <dbReference type="Proteomes" id="UP000094329"/>
    </source>
</evidence>
<protein>
    <submittedName>
        <fullName evidence="3">Uncharacterized protein</fullName>
    </submittedName>
</protein>
<dbReference type="Proteomes" id="UP000094329">
    <property type="component" value="Unassembled WGS sequence"/>
</dbReference>
<keyword evidence="1" id="KW-1277">Toxin-antitoxin system</keyword>
<sequence>MGKTMRQEAEIKVRVTAQKKSHYVHVAETSHEGTLSDFVKSACDFYAEYLEAEQRKALKDAMTFTDEDVMKISKALSQPAKDNKALKDFMTTDHLNHDGLQEKLNDYHHRKTKSKKA</sequence>
<comment type="caution">
    <text evidence="3">The sequence shown here is derived from an EMBL/GenBank/DDBJ whole genome shotgun (WGS) entry which is preliminary data.</text>
</comment>
<gene>
    <name evidence="3" type="ORF">BGC07_17295</name>
</gene>
<organism evidence="3 4">
    <name type="scientific">Piscirickettsia litoralis</name>
    <dbReference type="NCBI Taxonomy" id="1891921"/>
    <lineage>
        <taxon>Bacteria</taxon>
        <taxon>Pseudomonadati</taxon>
        <taxon>Pseudomonadota</taxon>
        <taxon>Gammaproteobacteria</taxon>
        <taxon>Thiotrichales</taxon>
        <taxon>Piscirickettsiaceae</taxon>
        <taxon>Piscirickettsia</taxon>
    </lineage>
</organism>